<accession>A0A2N6LDW2</accession>
<dbReference type="Proteomes" id="UP000235081">
    <property type="component" value="Unassembled WGS sequence"/>
</dbReference>
<evidence type="ECO:0000256" key="1">
    <source>
        <dbReference type="SAM" id="Coils"/>
    </source>
</evidence>
<dbReference type="SUPFAM" id="SSF53335">
    <property type="entry name" value="S-adenosyl-L-methionine-dependent methyltransferases"/>
    <property type="match status" value="1"/>
</dbReference>
<dbReference type="Gene3D" id="3.40.50.150">
    <property type="entry name" value="Vaccinia Virus protein VP39"/>
    <property type="match status" value="1"/>
</dbReference>
<feature type="coiled-coil region" evidence="1">
    <location>
        <begin position="50"/>
        <end position="88"/>
    </location>
</feature>
<reference evidence="2 3" key="1">
    <citation type="submission" date="2017-07" db="EMBL/GenBank/DDBJ databases">
        <title>Genomes of Fischerella (Mastigocladus) sp. strains.</title>
        <authorList>
            <person name="Miller S.R."/>
        </authorList>
    </citation>
    <scope>NUCLEOTIDE SEQUENCE [LARGE SCALE GENOMIC DNA]</scope>
    <source>
        <strain evidence="2 3">CCMEE 5318</strain>
    </source>
</reference>
<dbReference type="AlphaFoldDB" id="A0A2N6LDW2"/>
<protein>
    <submittedName>
        <fullName evidence="2">Photosystem II assembly protein</fullName>
    </submittedName>
</protein>
<keyword evidence="1" id="KW-0175">Coiled coil</keyword>
<sequence>MNKFIANWWRSQQFKLAISRGNTRQAMQLLQEMQKSGARLSWLEKLFRDKLQLEIYSQQYKQEVKSLKNKLNDALQELENINTQEQNSQVLVPEQEFIESVYKNFNLKYHDQTKLQCTGINQDIFNDLEENLIAYLQDELSKIPQKQLKLKLEDALEDINKLKIGRDPSYAFSLTPHVYFMKYFLENVYCLYLTWFLVYEAGLLPKNVNILDIAAGPGTVAYGLALFLQSSIGFLQIPQMHISYYSLEKQDAFQYRGLQFWRRYIESRKTLINAYFRFVTDDIFNFNSQSSNLPEDFFDFIIISHCFFLESQKKQQANSIYQKIINTSIKRNGYVILIIQDKKLFKSYDMPRTEDISQEQYIVNQFVSDLDLELVWYRYLTSRDSRKPCSAIEFAKFADEKLPKQLYMTSLIQKYFDQRHNSNYKLDDYIIIAKK</sequence>
<comment type="caution">
    <text evidence="2">The sequence shown here is derived from an EMBL/GenBank/DDBJ whole genome shotgun (WGS) entry which is preliminary data.</text>
</comment>
<evidence type="ECO:0000313" key="3">
    <source>
        <dbReference type="Proteomes" id="UP000235081"/>
    </source>
</evidence>
<proteinExistence type="predicted"/>
<dbReference type="RefSeq" id="WP_102182116.1">
    <property type="nucleotide sequence ID" value="NZ_NMQE01000428.1"/>
</dbReference>
<organism evidence="2 3">
    <name type="scientific">Fischerella thermalis CCMEE 5318</name>
    <dbReference type="NCBI Taxonomy" id="2019666"/>
    <lineage>
        <taxon>Bacteria</taxon>
        <taxon>Bacillati</taxon>
        <taxon>Cyanobacteriota</taxon>
        <taxon>Cyanophyceae</taxon>
        <taxon>Nostocales</taxon>
        <taxon>Hapalosiphonaceae</taxon>
        <taxon>Fischerella</taxon>
    </lineage>
</organism>
<name>A0A2N6LDW2_9CYAN</name>
<evidence type="ECO:0000313" key="2">
    <source>
        <dbReference type="EMBL" id="PMB21408.1"/>
    </source>
</evidence>
<dbReference type="InterPro" id="IPR029063">
    <property type="entry name" value="SAM-dependent_MTases_sf"/>
</dbReference>
<dbReference type="EMBL" id="NMQE01000428">
    <property type="protein sequence ID" value="PMB21408.1"/>
    <property type="molecule type" value="Genomic_DNA"/>
</dbReference>
<gene>
    <name evidence="2" type="ORF">CEN46_14600</name>
</gene>